<gene>
    <name evidence="8" type="ORF">HNR39_003112</name>
</gene>
<name>A0A840RUF9_9BURK</name>
<dbReference type="PROSITE" id="PS50850">
    <property type="entry name" value="MFS"/>
    <property type="match status" value="1"/>
</dbReference>
<evidence type="ECO:0000256" key="5">
    <source>
        <dbReference type="ARBA" id="ARBA00023136"/>
    </source>
</evidence>
<keyword evidence="3 6" id="KW-0812">Transmembrane</keyword>
<dbReference type="PANTHER" id="PTHR42718">
    <property type="entry name" value="MAJOR FACILITATOR SUPERFAMILY MULTIDRUG TRANSPORTER MFSC"/>
    <property type="match status" value="1"/>
</dbReference>
<protein>
    <submittedName>
        <fullName evidence="8">MFS family permease</fullName>
    </submittedName>
</protein>
<keyword evidence="2" id="KW-0813">Transport</keyword>
<evidence type="ECO:0000256" key="1">
    <source>
        <dbReference type="ARBA" id="ARBA00004141"/>
    </source>
</evidence>
<comment type="subcellular location">
    <subcellularLocation>
        <location evidence="1">Membrane</location>
        <topology evidence="1">Multi-pass membrane protein</topology>
    </subcellularLocation>
</comment>
<dbReference type="InterPro" id="IPR011701">
    <property type="entry name" value="MFS"/>
</dbReference>
<dbReference type="AlphaFoldDB" id="A0A840RUF9"/>
<comment type="caution">
    <text evidence="8">The sequence shown here is derived from an EMBL/GenBank/DDBJ whole genome shotgun (WGS) entry which is preliminary data.</text>
</comment>
<keyword evidence="9" id="KW-1185">Reference proteome</keyword>
<accession>A0A840RUF9</accession>
<reference evidence="8 9" key="1">
    <citation type="submission" date="2020-08" db="EMBL/GenBank/DDBJ databases">
        <title>Genomic Encyclopedia of Type Strains, Phase IV (KMG-IV): sequencing the most valuable type-strain genomes for metagenomic binning, comparative biology and taxonomic classification.</title>
        <authorList>
            <person name="Goeker M."/>
        </authorList>
    </citation>
    <scope>NUCLEOTIDE SEQUENCE [LARGE SCALE GENOMIC DNA]</scope>
    <source>
        <strain evidence="8 9">DSM 23240</strain>
    </source>
</reference>
<dbReference type="SUPFAM" id="SSF103473">
    <property type="entry name" value="MFS general substrate transporter"/>
    <property type="match status" value="1"/>
</dbReference>
<evidence type="ECO:0000256" key="6">
    <source>
        <dbReference type="SAM" id="Phobius"/>
    </source>
</evidence>
<dbReference type="InterPro" id="IPR020846">
    <property type="entry name" value="MFS_dom"/>
</dbReference>
<evidence type="ECO:0000256" key="4">
    <source>
        <dbReference type="ARBA" id="ARBA00022989"/>
    </source>
</evidence>
<dbReference type="Pfam" id="PF07690">
    <property type="entry name" value="MFS_1"/>
    <property type="match status" value="1"/>
</dbReference>
<dbReference type="Proteomes" id="UP000571084">
    <property type="component" value="Unassembled WGS sequence"/>
</dbReference>
<organism evidence="8 9">
    <name type="scientific">Glaciimonas immobilis</name>
    <dbReference type="NCBI Taxonomy" id="728004"/>
    <lineage>
        <taxon>Bacteria</taxon>
        <taxon>Pseudomonadati</taxon>
        <taxon>Pseudomonadota</taxon>
        <taxon>Betaproteobacteria</taxon>
        <taxon>Burkholderiales</taxon>
        <taxon>Oxalobacteraceae</taxon>
        <taxon>Glaciimonas</taxon>
    </lineage>
</organism>
<feature type="domain" description="Major facilitator superfamily (MFS) profile" evidence="7">
    <location>
        <begin position="1"/>
        <end position="71"/>
    </location>
</feature>
<keyword evidence="5 6" id="KW-0472">Membrane</keyword>
<evidence type="ECO:0000313" key="9">
    <source>
        <dbReference type="Proteomes" id="UP000571084"/>
    </source>
</evidence>
<dbReference type="GO" id="GO:0022857">
    <property type="term" value="F:transmembrane transporter activity"/>
    <property type="evidence" value="ECO:0007669"/>
    <property type="project" value="InterPro"/>
</dbReference>
<dbReference type="EMBL" id="JACHHQ010000006">
    <property type="protein sequence ID" value="MBB5201263.1"/>
    <property type="molecule type" value="Genomic_DNA"/>
</dbReference>
<dbReference type="Gene3D" id="1.20.1720.10">
    <property type="entry name" value="Multidrug resistance protein D"/>
    <property type="match status" value="1"/>
</dbReference>
<evidence type="ECO:0000313" key="8">
    <source>
        <dbReference type="EMBL" id="MBB5201263.1"/>
    </source>
</evidence>
<evidence type="ECO:0000256" key="3">
    <source>
        <dbReference type="ARBA" id="ARBA00022692"/>
    </source>
</evidence>
<sequence length="71" mass="7658">MSLFLSLTFIDETGVAVTLSSIQSDLHLTETGVQWVMSSFFVSLAVFVLGAGRVSDMLGHRKIFLLGLPGL</sequence>
<dbReference type="InterPro" id="IPR036259">
    <property type="entry name" value="MFS_trans_sf"/>
</dbReference>
<keyword evidence="4 6" id="KW-1133">Transmembrane helix</keyword>
<evidence type="ECO:0000259" key="7">
    <source>
        <dbReference type="PROSITE" id="PS50850"/>
    </source>
</evidence>
<dbReference type="GO" id="GO:0016020">
    <property type="term" value="C:membrane"/>
    <property type="evidence" value="ECO:0007669"/>
    <property type="project" value="UniProtKB-SubCell"/>
</dbReference>
<dbReference type="PANTHER" id="PTHR42718:SF9">
    <property type="entry name" value="MAJOR FACILITATOR SUPERFAMILY MULTIDRUG TRANSPORTER MFSC"/>
    <property type="match status" value="1"/>
</dbReference>
<proteinExistence type="predicted"/>
<evidence type="ECO:0000256" key="2">
    <source>
        <dbReference type="ARBA" id="ARBA00022448"/>
    </source>
</evidence>
<feature type="transmembrane region" description="Helical" evidence="6">
    <location>
        <begin position="32"/>
        <end position="52"/>
    </location>
</feature>